<accession>A0A9J6AC73</accession>
<gene>
    <name evidence="1" type="ORF">H5410_006745</name>
</gene>
<sequence>MCPSQDGSNEFTSDKFQEIIPSSSASLASGTSIPLGVVGFDASGAAVCATAATGCFSAFGGAILEVLVGFWSSLKWDSVSTTISLSSATCLLSSKSHWLFPQHVELLLHVCQLGRDLEDQPHE</sequence>
<dbReference type="AlphaFoldDB" id="A0A9J6AC73"/>
<reference evidence="1 2" key="1">
    <citation type="submission" date="2020-09" db="EMBL/GenBank/DDBJ databases">
        <title>De no assembly of potato wild relative species, Solanum commersonii.</title>
        <authorList>
            <person name="Cho K."/>
        </authorList>
    </citation>
    <scope>NUCLEOTIDE SEQUENCE [LARGE SCALE GENOMIC DNA]</scope>
    <source>
        <strain evidence="1">LZ3.2</strain>
        <tissue evidence="1">Leaf</tissue>
    </source>
</reference>
<dbReference type="EMBL" id="JACXVP010000002">
    <property type="protein sequence ID" value="KAG5621527.1"/>
    <property type="molecule type" value="Genomic_DNA"/>
</dbReference>
<evidence type="ECO:0000313" key="1">
    <source>
        <dbReference type="EMBL" id="KAG5621527.1"/>
    </source>
</evidence>
<evidence type="ECO:0000313" key="2">
    <source>
        <dbReference type="Proteomes" id="UP000824120"/>
    </source>
</evidence>
<name>A0A9J6AC73_SOLCO</name>
<dbReference type="Proteomes" id="UP000824120">
    <property type="component" value="Chromosome 2"/>
</dbReference>
<keyword evidence="2" id="KW-1185">Reference proteome</keyword>
<organism evidence="1 2">
    <name type="scientific">Solanum commersonii</name>
    <name type="common">Commerson's wild potato</name>
    <name type="synonym">Commerson's nightshade</name>
    <dbReference type="NCBI Taxonomy" id="4109"/>
    <lineage>
        <taxon>Eukaryota</taxon>
        <taxon>Viridiplantae</taxon>
        <taxon>Streptophyta</taxon>
        <taxon>Embryophyta</taxon>
        <taxon>Tracheophyta</taxon>
        <taxon>Spermatophyta</taxon>
        <taxon>Magnoliopsida</taxon>
        <taxon>eudicotyledons</taxon>
        <taxon>Gunneridae</taxon>
        <taxon>Pentapetalae</taxon>
        <taxon>asterids</taxon>
        <taxon>lamiids</taxon>
        <taxon>Solanales</taxon>
        <taxon>Solanaceae</taxon>
        <taxon>Solanoideae</taxon>
        <taxon>Solaneae</taxon>
        <taxon>Solanum</taxon>
    </lineage>
</organism>
<comment type="caution">
    <text evidence="1">The sequence shown here is derived from an EMBL/GenBank/DDBJ whole genome shotgun (WGS) entry which is preliminary data.</text>
</comment>
<proteinExistence type="predicted"/>
<protein>
    <submittedName>
        <fullName evidence="1">Uncharacterized protein</fullName>
    </submittedName>
</protein>